<dbReference type="SUPFAM" id="SSF53474">
    <property type="entry name" value="alpha/beta-Hydrolases"/>
    <property type="match status" value="1"/>
</dbReference>
<feature type="compositionally biased region" description="Basic and acidic residues" evidence="1">
    <location>
        <begin position="60"/>
        <end position="69"/>
    </location>
</feature>
<dbReference type="InterPro" id="IPR029058">
    <property type="entry name" value="AB_hydrolase_fold"/>
</dbReference>
<feature type="region of interest" description="Disordered" evidence="1">
    <location>
        <begin position="337"/>
        <end position="357"/>
    </location>
</feature>
<reference evidence="4" key="1">
    <citation type="submission" date="2021-02" db="EMBL/GenBank/DDBJ databases">
        <authorList>
            <person name="Nowell W R."/>
        </authorList>
    </citation>
    <scope>NUCLEOTIDE SEQUENCE</scope>
</reference>
<feature type="domain" description="PiggyBac transposable element-derived protein" evidence="3">
    <location>
        <begin position="107"/>
        <end position="331"/>
    </location>
</feature>
<dbReference type="AlphaFoldDB" id="A0A816PNJ9"/>
<proteinExistence type="predicted"/>
<evidence type="ECO:0000259" key="3">
    <source>
        <dbReference type="Pfam" id="PF13843"/>
    </source>
</evidence>
<evidence type="ECO:0000256" key="1">
    <source>
        <dbReference type="SAM" id="MobiDB-lite"/>
    </source>
</evidence>
<dbReference type="PANTHER" id="PTHR47272">
    <property type="entry name" value="DDE_TNP_1_7 DOMAIN-CONTAINING PROTEIN"/>
    <property type="match status" value="1"/>
</dbReference>
<dbReference type="InterPro" id="IPR029526">
    <property type="entry name" value="PGBD"/>
</dbReference>
<dbReference type="Proteomes" id="UP000663856">
    <property type="component" value="Unassembled WGS sequence"/>
</dbReference>
<name>A0A816PNJ9_9BILA</name>
<dbReference type="Pfam" id="PF13843">
    <property type="entry name" value="DDE_Tnp_1_7"/>
    <property type="match status" value="1"/>
</dbReference>
<accession>A0A816PNJ9</accession>
<dbReference type="InterPro" id="IPR001375">
    <property type="entry name" value="Peptidase_S9_cat"/>
</dbReference>
<feature type="region of interest" description="Disordered" evidence="1">
    <location>
        <begin position="1"/>
        <end position="77"/>
    </location>
</feature>
<dbReference type="GO" id="GO:0006508">
    <property type="term" value="P:proteolysis"/>
    <property type="evidence" value="ECO:0007669"/>
    <property type="project" value="InterPro"/>
</dbReference>
<protein>
    <submittedName>
        <fullName evidence="4">Uncharacterized protein</fullName>
    </submittedName>
</protein>
<dbReference type="Pfam" id="PF00326">
    <property type="entry name" value="Peptidase_S9"/>
    <property type="match status" value="1"/>
</dbReference>
<evidence type="ECO:0000259" key="2">
    <source>
        <dbReference type="Pfam" id="PF00326"/>
    </source>
</evidence>
<sequence>MSKRAVFKRQTILLNGLSEQATDSSESEDEMSEVAEAFERESAMSESSSSDDESDETDDIEQHENDDSKSKRKKKKKIHWQQKQFAAPVAAFAGTLPAPPTHVELQPIDYFYSMFRHESIRLLMDQSNLYSVQKDPNKPVRVTEMEMNRFIGVLMMTGVYSFPEQRFFWTGSTRVDSIASAMSRNRFLEIKKNLHAVDNSTQPKNTDPNFDRAYKVRLLMNIIRENFRKLTKEEKLSVDEQIIPFKGKSIMKQHMPNKPNRWGYKMFVLAGGKTGICYDFILYTGKGESPQYCFCTDIVLDLCETVPRLMNHKIYFDNYFTTIRLQVELKRLAKSLLQSSPPPPPVQRGRPSLQNISDQNNTTIDVRAAPVPVPPTSTRIDKFDHWPVSTTKGAVKDFALLENGRKDVILLGQLNTEIQIYTQRSAYDPLIKLTGWNETHENLVTTCVESKSTITFIHSSFGAPPEIYCINTIDQLNSAKKVTKENKLFTERNLPKGISYRWINKDDETEIESVLLYPPNKHQEKNLPLLVLMHGEPYSADLNTFRTDWFYIAGMMATEYWLVFQPNYRGSTSYGDEFLHGILEVLIARPGKDVLFGVDALVQDGIADPERLAIGGYSYGGHLTNWLITQTTRFNAALTGAGAVEHVNSWGLADLALYRTYKLGGFPWQVSNRYQQVSPIFQFDKFRTPTYIAVDENDYRVPTSQAYLLKRSLHVLGIPSKLIVFPGEGHILKTIHGMRKLK</sequence>
<evidence type="ECO:0000313" key="4">
    <source>
        <dbReference type="EMBL" id="CAF2050152.1"/>
    </source>
</evidence>
<dbReference type="GO" id="GO:0008236">
    <property type="term" value="F:serine-type peptidase activity"/>
    <property type="evidence" value="ECO:0007669"/>
    <property type="project" value="InterPro"/>
</dbReference>
<dbReference type="PANTHER" id="PTHR47272:SF1">
    <property type="entry name" value="PIGGYBAC TRANSPOSABLE ELEMENT-DERIVED PROTEIN 3-LIKE"/>
    <property type="match status" value="1"/>
</dbReference>
<dbReference type="Gene3D" id="3.40.50.1820">
    <property type="entry name" value="alpha/beta hydrolase"/>
    <property type="match status" value="1"/>
</dbReference>
<gene>
    <name evidence="4" type="ORF">WKI299_LOCUS9996</name>
</gene>
<feature type="compositionally biased region" description="Acidic residues" evidence="1">
    <location>
        <begin position="49"/>
        <end position="59"/>
    </location>
</feature>
<organism evidence="4 5">
    <name type="scientific">Rotaria magnacalcarata</name>
    <dbReference type="NCBI Taxonomy" id="392030"/>
    <lineage>
        <taxon>Eukaryota</taxon>
        <taxon>Metazoa</taxon>
        <taxon>Spiralia</taxon>
        <taxon>Gnathifera</taxon>
        <taxon>Rotifera</taxon>
        <taxon>Eurotatoria</taxon>
        <taxon>Bdelloidea</taxon>
        <taxon>Philodinida</taxon>
        <taxon>Philodinidae</taxon>
        <taxon>Rotaria</taxon>
    </lineage>
</organism>
<evidence type="ECO:0000313" key="5">
    <source>
        <dbReference type="Proteomes" id="UP000663856"/>
    </source>
</evidence>
<feature type="domain" description="Peptidase S9 prolyl oligopeptidase catalytic" evidence="2">
    <location>
        <begin position="561"/>
        <end position="733"/>
    </location>
</feature>
<dbReference type="EMBL" id="CAJNRF010003377">
    <property type="protein sequence ID" value="CAF2050152.1"/>
    <property type="molecule type" value="Genomic_DNA"/>
</dbReference>
<comment type="caution">
    <text evidence="4">The sequence shown here is derived from an EMBL/GenBank/DDBJ whole genome shotgun (WGS) entry which is preliminary data.</text>
</comment>